<evidence type="ECO:0000259" key="4">
    <source>
        <dbReference type="Pfam" id="PF00808"/>
    </source>
</evidence>
<dbReference type="GO" id="GO:0001046">
    <property type="term" value="F:core promoter sequence-specific DNA binding"/>
    <property type="evidence" value="ECO:0007669"/>
    <property type="project" value="TreeGrafter"/>
</dbReference>
<accession>A0A8C4TJE0</accession>
<dbReference type="CDD" id="cd22906">
    <property type="entry name" value="HFD_DRAP1"/>
    <property type="match status" value="1"/>
</dbReference>
<dbReference type="Gene3D" id="1.10.20.10">
    <property type="entry name" value="Histone, subunit A"/>
    <property type="match status" value="1"/>
</dbReference>
<reference evidence="5" key="1">
    <citation type="submission" date="2021-06" db="EMBL/GenBank/DDBJ databases">
        <authorList>
            <consortium name="Wellcome Sanger Institute Data Sharing"/>
        </authorList>
    </citation>
    <scope>NUCLEOTIDE SEQUENCE [LARGE SCALE GENOMIC DNA]</scope>
</reference>
<feature type="region of interest" description="Disordered" evidence="3">
    <location>
        <begin position="137"/>
        <end position="160"/>
    </location>
</feature>
<dbReference type="GO" id="GO:0016251">
    <property type="term" value="F:RNA polymerase II general transcription initiation factor activity"/>
    <property type="evidence" value="ECO:0007669"/>
    <property type="project" value="TreeGrafter"/>
</dbReference>
<dbReference type="SUPFAM" id="SSF47113">
    <property type="entry name" value="Histone-fold"/>
    <property type="match status" value="1"/>
</dbReference>
<dbReference type="PANTHER" id="PTHR10252">
    <property type="entry name" value="HISTONE-LIKE TRANSCRIPTION FACTOR CCAAT-RELATED"/>
    <property type="match status" value="1"/>
</dbReference>
<keyword evidence="6" id="KW-1185">Reference proteome</keyword>
<name>A0A8C4TJE0_ERPCA</name>
<dbReference type="InterPro" id="IPR050568">
    <property type="entry name" value="Transcr_DNA_Rep_Reg"/>
</dbReference>
<evidence type="ECO:0000256" key="3">
    <source>
        <dbReference type="SAM" id="MobiDB-lite"/>
    </source>
</evidence>
<dbReference type="PANTHER" id="PTHR10252:SF5">
    <property type="entry name" value="DR1-ASSOCIATED COREPRESSOR"/>
    <property type="match status" value="1"/>
</dbReference>
<evidence type="ECO:0000313" key="6">
    <source>
        <dbReference type="Proteomes" id="UP000694620"/>
    </source>
</evidence>
<sequence length="208" mass="23765">MLLSQFRRFFWIFGNLRLLFPIIFLRFSQTYNARIKKIMQKDKEVGKVASAVPVLISRALELFLKSLLTKSCQITQSKHTRTMTQGHIQQCIETEKHFHFLKDMVNRFSSLRPSQEQACSKSGGRKSWQDVGAKYKEHGKKQRTGGQMKGSTGFPDSDDSEPELVICIENKISQRAFKKRSGQSEMTRSNYFSGSHLVGISPVLTAPQ</sequence>
<reference evidence="5" key="2">
    <citation type="submission" date="2025-08" db="UniProtKB">
        <authorList>
            <consortium name="Ensembl"/>
        </authorList>
    </citation>
    <scope>IDENTIFICATION</scope>
</reference>
<dbReference type="GeneTree" id="ENSGT00390000012424"/>
<keyword evidence="2" id="KW-0539">Nucleus</keyword>
<reference evidence="5" key="3">
    <citation type="submission" date="2025-09" db="UniProtKB">
        <authorList>
            <consortium name="Ensembl"/>
        </authorList>
    </citation>
    <scope>IDENTIFICATION</scope>
</reference>
<dbReference type="AlphaFoldDB" id="A0A8C4TJE0"/>
<evidence type="ECO:0000313" key="5">
    <source>
        <dbReference type="Ensembl" id="ENSECRP00000032449.1"/>
    </source>
</evidence>
<proteinExistence type="predicted"/>
<dbReference type="InterPro" id="IPR003958">
    <property type="entry name" value="CBFA_NFYB_domain"/>
</dbReference>
<comment type="subcellular location">
    <subcellularLocation>
        <location evidence="1">Nucleus</location>
    </subcellularLocation>
</comment>
<dbReference type="Proteomes" id="UP000694620">
    <property type="component" value="Chromosome 16"/>
</dbReference>
<evidence type="ECO:0000256" key="1">
    <source>
        <dbReference type="ARBA" id="ARBA00004123"/>
    </source>
</evidence>
<protein>
    <submittedName>
        <fullName evidence="5">Dr1-associated corepressor-like</fullName>
    </submittedName>
</protein>
<dbReference type="InterPro" id="IPR009072">
    <property type="entry name" value="Histone-fold"/>
</dbReference>
<dbReference type="Ensembl" id="ENSECRT00000033171.1">
    <property type="protein sequence ID" value="ENSECRP00000032449.1"/>
    <property type="gene ID" value="ENSECRG00000021979.1"/>
</dbReference>
<organism evidence="5 6">
    <name type="scientific">Erpetoichthys calabaricus</name>
    <name type="common">Rope fish</name>
    <name type="synonym">Calamoichthys calabaricus</name>
    <dbReference type="NCBI Taxonomy" id="27687"/>
    <lineage>
        <taxon>Eukaryota</taxon>
        <taxon>Metazoa</taxon>
        <taxon>Chordata</taxon>
        <taxon>Craniata</taxon>
        <taxon>Vertebrata</taxon>
        <taxon>Euteleostomi</taxon>
        <taxon>Actinopterygii</taxon>
        <taxon>Polypteriformes</taxon>
        <taxon>Polypteridae</taxon>
        <taxon>Erpetoichthys</taxon>
    </lineage>
</organism>
<dbReference type="GO" id="GO:0017054">
    <property type="term" value="C:negative cofactor 2 complex"/>
    <property type="evidence" value="ECO:0007669"/>
    <property type="project" value="TreeGrafter"/>
</dbReference>
<dbReference type="GO" id="GO:0046982">
    <property type="term" value="F:protein heterodimerization activity"/>
    <property type="evidence" value="ECO:0007669"/>
    <property type="project" value="InterPro"/>
</dbReference>
<evidence type="ECO:0000256" key="2">
    <source>
        <dbReference type="ARBA" id="ARBA00023242"/>
    </source>
</evidence>
<feature type="domain" description="Transcription factor CBF/NF-Y/archaeal histone" evidence="4">
    <location>
        <begin position="33"/>
        <end position="92"/>
    </location>
</feature>
<dbReference type="Pfam" id="PF00808">
    <property type="entry name" value="CBFD_NFYB_HMF"/>
    <property type="match status" value="1"/>
</dbReference>